<sequence length="190" mass="21275">MSSTILRILSSPEVALRSTVEILSLEDVILKPMASNVFSYLLISLSIFLMLPSSIEICSSTAALLICGPLLNLFAIFSRSFVIFLACSLNSAIFSIEDNAININTLWKLLRILEYLLILLINSESPARLKLKIFLRLNANLIKKFSLKLVSLPIINIPFSSFIFNNCILFRISSRSFLKFGSEVETTFSL</sequence>
<keyword evidence="1" id="KW-1133">Transmembrane helix</keyword>
<keyword evidence="1" id="KW-0472">Membrane</keyword>
<evidence type="ECO:0000313" key="2">
    <source>
        <dbReference type="EMBL" id="CAB4575120.1"/>
    </source>
</evidence>
<dbReference type="AlphaFoldDB" id="A0A6J6EEV8"/>
<proteinExistence type="predicted"/>
<organism evidence="2">
    <name type="scientific">freshwater metagenome</name>
    <dbReference type="NCBI Taxonomy" id="449393"/>
    <lineage>
        <taxon>unclassified sequences</taxon>
        <taxon>metagenomes</taxon>
        <taxon>ecological metagenomes</taxon>
    </lineage>
</organism>
<feature type="transmembrane region" description="Helical" evidence="1">
    <location>
        <begin position="63"/>
        <end position="86"/>
    </location>
</feature>
<protein>
    <submittedName>
        <fullName evidence="2">Unannotated protein</fullName>
    </submittedName>
</protein>
<feature type="transmembrane region" description="Helical" evidence="1">
    <location>
        <begin position="33"/>
        <end position="51"/>
    </location>
</feature>
<accession>A0A6J6EEV8</accession>
<evidence type="ECO:0000256" key="1">
    <source>
        <dbReference type="SAM" id="Phobius"/>
    </source>
</evidence>
<feature type="transmembrane region" description="Helical" evidence="1">
    <location>
        <begin position="145"/>
        <end position="164"/>
    </location>
</feature>
<name>A0A6J6EEV8_9ZZZZ</name>
<keyword evidence="1" id="KW-0812">Transmembrane</keyword>
<reference evidence="2" key="1">
    <citation type="submission" date="2020-05" db="EMBL/GenBank/DDBJ databases">
        <authorList>
            <person name="Chiriac C."/>
            <person name="Salcher M."/>
            <person name="Ghai R."/>
            <person name="Kavagutti S V."/>
        </authorList>
    </citation>
    <scope>NUCLEOTIDE SEQUENCE</scope>
</reference>
<gene>
    <name evidence="2" type="ORF">UFOPK1726_00520</name>
</gene>
<dbReference type="EMBL" id="CAEZTT010000046">
    <property type="protein sequence ID" value="CAB4575120.1"/>
    <property type="molecule type" value="Genomic_DNA"/>
</dbReference>